<gene>
    <name evidence="1" type="ORF">V8G54_022957</name>
</gene>
<keyword evidence="2" id="KW-1185">Reference proteome</keyword>
<dbReference type="EMBL" id="CP144694">
    <property type="protein sequence ID" value="WVZ02151.1"/>
    <property type="molecule type" value="Genomic_DNA"/>
</dbReference>
<accession>A0AAQ3N4D4</accession>
<feature type="non-terminal residue" evidence="1">
    <location>
        <position position="1"/>
    </location>
</feature>
<evidence type="ECO:0000313" key="1">
    <source>
        <dbReference type="EMBL" id="WVZ02151.1"/>
    </source>
</evidence>
<organism evidence="1 2">
    <name type="scientific">Vigna mungo</name>
    <name type="common">Black gram</name>
    <name type="synonym">Phaseolus mungo</name>
    <dbReference type="NCBI Taxonomy" id="3915"/>
    <lineage>
        <taxon>Eukaryota</taxon>
        <taxon>Viridiplantae</taxon>
        <taxon>Streptophyta</taxon>
        <taxon>Embryophyta</taxon>
        <taxon>Tracheophyta</taxon>
        <taxon>Spermatophyta</taxon>
        <taxon>Magnoliopsida</taxon>
        <taxon>eudicotyledons</taxon>
        <taxon>Gunneridae</taxon>
        <taxon>Pentapetalae</taxon>
        <taxon>rosids</taxon>
        <taxon>fabids</taxon>
        <taxon>Fabales</taxon>
        <taxon>Fabaceae</taxon>
        <taxon>Papilionoideae</taxon>
        <taxon>50 kb inversion clade</taxon>
        <taxon>NPAAA clade</taxon>
        <taxon>indigoferoid/millettioid clade</taxon>
        <taxon>Phaseoleae</taxon>
        <taxon>Vigna</taxon>
    </lineage>
</organism>
<protein>
    <submittedName>
        <fullName evidence="1">Uncharacterized protein</fullName>
    </submittedName>
</protein>
<sequence>MELHPPVSLRQGWFAGAHSLGHSFLLQNSKAKVRVSSCETCKKITLNSHLCKPSCNLVSPYLKHPIRHKPQNLLAFMYLWLWWSTRIHVEAANDSLNPGDTLNFIAGVLCSKKVTYCLGFTPFTGGENIYLVVVSNKSVEVWTKNQTVDKDSAVLSLNRSRVLKIESQRGKPIILYSSPKVINNTKATLLDTKNFVLQQLHPNGTNTLVADAFSLEWEHVEQELIIRRRGKVCWRSGKLRNNRFEYILEDAQRRLKYTLLSV</sequence>
<dbReference type="Proteomes" id="UP001374535">
    <property type="component" value="Chromosome 7"/>
</dbReference>
<dbReference type="AlphaFoldDB" id="A0AAQ3N4D4"/>
<name>A0AAQ3N4D4_VIGMU</name>
<reference evidence="1 2" key="1">
    <citation type="journal article" date="2023" name="Life. Sci Alliance">
        <title>Evolutionary insights into 3D genome organization and epigenetic landscape of Vigna mungo.</title>
        <authorList>
            <person name="Junaid A."/>
            <person name="Singh B."/>
            <person name="Bhatia S."/>
        </authorList>
    </citation>
    <scope>NUCLEOTIDE SEQUENCE [LARGE SCALE GENOMIC DNA]</scope>
    <source>
        <strain evidence="1">Urdbean</strain>
    </source>
</reference>
<proteinExistence type="predicted"/>
<evidence type="ECO:0000313" key="2">
    <source>
        <dbReference type="Proteomes" id="UP001374535"/>
    </source>
</evidence>